<sequence length="79" mass="8560">MEREEKRVIGCTAENAALVREVVKAWPQLHGLVQQLQAAGIFPGLRALEFTLRGSPQFRAQGLEALLVSNTAAEEGSTV</sequence>
<dbReference type="Proteomes" id="UP000595064">
    <property type="component" value="Chromosome"/>
</dbReference>
<name>A0A7T3DGZ8_9BURK</name>
<protein>
    <submittedName>
        <fullName evidence="1">Uncharacterized protein</fullName>
    </submittedName>
</protein>
<evidence type="ECO:0000313" key="1">
    <source>
        <dbReference type="EMBL" id="QPS83303.1"/>
    </source>
</evidence>
<evidence type="ECO:0000313" key="2">
    <source>
        <dbReference type="Proteomes" id="UP000595064"/>
    </source>
</evidence>
<dbReference type="AlphaFoldDB" id="A0A7T3DGZ8"/>
<proteinExistence type="predicted"/>
<organism evidence="1 2">
    <name type="scientific">Delftia lacustris</name>
    <dbReference type="NCBI Taxonomy" id="558537"/>
    <lineage>
        <taxon>Bacteria</taxon>
        <taxon>Pseudomonadati</taxon>
        <taxon>Pseudomonadota</taxon>
        <taxon>Betaproteobacteria</taxon>
        <taxon>Burkholderiales</taxon>
        <taxon>Comamonadaceae</taxon>
        <taxon>Delftia</taxon>
    </lineage>
</organism>
<accession>A0A7T3DGZ8</accession>
<dbReference type="RefSeq" id="WP_016452981.1">
    <property type="nucleotide sequence ID" value="NZ_CP065748.1"/>
</dbReference>
<keyword evidence="2" id="KW-1185">Reference proteome</keyword>
<dbReference type="EMBL" id="CP065748">
    <property type="protein sequence ID" value="QPS83303.1"/>
    <property type="molecule type" value="Genomic_DNA"/>
</dbReference>
<reference evidence="1 2" key="1">
    <citation type="submission" date="2020-12" db="EMBL/GenBank/DDBJ databases">
        <title>FDA dAtabase for Regulatory Grade micrObial Sequences (FDA-ARGOS): Supporting development and validation of Infectious Disease Dx tests.</title>
        <authorList>
            <person name="Sproer C."/>
            <person name="Gronow S."/>
            <person name="Severitt S."/>
            <person name="Schroder I."/>
            <person name="Tallon L."/>
            <person name="Sadzewicz L."/>
            <person name="Zhao X."/>
            <person name="Boylan J."/>
            <person name="Ott S."/>
            <person name="Bowen H."/>
            <person name="Vavikolanu K."/>
            <person name="Mehta A."/>
            <person name="Aluvathingal J."/>
            <person name="Nadendla S."/>
            <person name="Lowell S."/>
            <person name="Myers T."/>
            <person name="Yan Y."/>
            <person name="Sichtig H."/>
        </authorList>
    </citation>
    <scope>NUCLEOTIDE SEQUENCE [LARGE SCALE GENOMIC DNA]</scope>
    <source>
        <strain evidence="1 2">FDAARGOS_890</strain>
    </source>
</reference>
<gene>
    <name evidence="1" type="ORF">I6G47_09645</name>
</gene>
<dbReference type="KEGG" id="dla:I6G47_09645"/>